<name>A0A0J6EVU5_9BORD</name>
<reference evidence="4 7" key="2">
    <citation type="submission" date="2016-07" db="EMBL/GenBank/DDBJ databases">
        <title>Complete genome sequences of Bordetella pseudohinzii.</title>
        <authorList>
            <person name="Spilker T."/>
            <person name="Darrah R."/>
            <person name="LiPuma J.J."/>
        </authorList>
    </citation>
    <scope>NUCLEOTIDE SEQUENCE [LARGE SCALE GENOMIC DNA]</scope>
    <source>
        <strain evidence="4 7">HI4681</strain>
    </source>
</reference>
<evidence type="ECO:0000313" key="6">
    <source>
        <dbReference type="Proteomes" id="UP000053096"/>
    </source>
</evidence>
<accession>A0A0J6EVU5</accession>
<dbReference type="InterPro" id="IPR005346">
    <property type="entry name" value="RnfH"/>
</dbReference>
<evidence type="ECO:0000256" key="2">
    <source>
        <dbReference type="HAMAP-Rule" id="MF_00460"/>
    </source>
</evidence>
<accession>A0A0M7HJZ0</accession>
<sequence length="106" mass="11683">MANELRITVCHARPDGVWMRELTLPAGATLADAVAASGFGEDFPGVDPWQHGVGVYGRRGQPRTPLASGDRVEIYRPLTFDPKESRRRRAEHRRLAAGRPRPAGLL</sequence>
<dbReference type="PANTHER" id="PTHR37483">
    <property type="entry name" value="UPF0125 PROTEIN RATB"/>
    <property type="match status" value="1"/>
</dbReference>
<dbReference type="KEGG" id="bpdz:BBN53_09155"/>
<protein>
    <recommendedName>
        <fullName evidence="2">UPF0125 protein BBN53_09155</fullName>
    </recommendedName>
</protein>
<dbReference type="RefSeq" id="WP_043208022.1">
    <property type="nucleotide sequence ID" value="NZ_CAJGUP010000008.1"/>
</dbReference>
<dbReference type="OrthoDB" id="9796575at2"/>
<evidence type="ECO:0000256" key="1">
    <source>
        <dbReference type="ARBA" id="ARBA00010645"/>
    </source>
</evidence>
<gene>
    <name evidence="5" type="primary">ratB</name>
    <name evidence="4" type="ORF">BBN53_09155</name>
    <name evidence="5" type="ORF">ERS370011_03746</name>
</gene>
<evidence type="ECO:0000313" key="5">
    <source>
        <dbReference type="EMBL" id="CUJ09680.1"/>
    </source>
</evidence>
<organism evidence="5 6">
    <name type="scientific">Bordetella pseudohinzii</name>
    <dbReference type="NCBI Taxonomy" id="1331258"/>
    <lineage>
        <taxon>Bacteria</taxon>
        <taxon>Pseudomonadati</taxon>
        <taxon>Pseudomonadota</taxon>
        <taxon>Betaproteobacteria</taxon>
        <taxon>Burkholderiales</taxon>
        <taxon>Alcaligenaceae</taxon>
        <taxon>Bordetella</taxon>
    </lineage>
</organism>
<feature type="compositionally biased region" description="Low complexity" evidence="3">
    <location>
        <begin position="97"/>
        <end position="106"/>
    </location>
</feature>
<dbReference type="NCBIfam" id="NF002490">
    <property type="entry name" value="PRK01777.1"/>
    <property type="match status" value="1"/>
</dbReference>
<feature type="region of interest" description="Disordered" evidence="3">
    <location>
        <begin position="79"/>
        <end position="106"/>
    </location>
</feature>
<dbReference type="Pfam" id="PF03658">
    <property type="entry name" value="Ub-RnfH"/>
    <property type="match status" value="1"/>
</dbReference>
<feature type="compositionally biased region" description="Basic residues" evidence="3">
    <location>
        <begin position="85"/>
        <end position="96"/>
    </location>
</feature>
<dbReference type="Gene3D" id="3.10.20.280">
    <property type="entry name" value="RnfH-like"/>
    <property type="match status" value="1"/>
</dbReference>
<dbReference type="Proteomes" id="UP000092950">
    <property type="component" value="Chromosome"/>
</dbReference>
<dbReference type="EMBL" id="CP016440">
    <property type="protein sequence ID" value="ANY16050.1"/>
    <property type="molecule type" value="Genomic_DNA"/>
</dbReference>
<dbReference type="PANTHER" id="PTHR37483:SF1">
    <property type="entry name" value="UPF0125 PROTEIN RATB"/>
    <property type="match status" value="1"/>
</dbReference>
<dbReference type="SUPFAM" id="SSF54285">
    <property type="entry name" value="MoaD/ThiS"/>
    <property type="match status" value="1"/>
</dbReference>
<dbReference type="Proteomes" id="UP000053096">
    <property type="component" value="Unassembled WGS sequence"/>
</dbReference>
<proteinExistence type="inferred from homology"/>
<keyword evidence="7" id="KW-1185">Reference proteome</keyword>
<evidence type="ECO:0000256" key="3">
    <source>
        <dbReference type="SAM" id="MobiDB-lite"/>
    </source>
</evidence>
<dbReference type="AlphaFoldDB" id="A0A0J6EVU5"/>
<comment type="similarity">
    <text evidence="1 2">Belongs to the UPF0125 (RnfH) family.</text>
</comment>
<reference evidence="5 6" key="1">
    <citation type="submission" date="2015-09" db="EMBL/GenBank/DDBJ databases">
        <authorList>
            <person name="Jackson K.R."/>
            <person name="Lunt B.L."/>
            <person name="Fisher J.N.B."/>
            <person name="Gardner A.V."/>
            <person name="Bailey M.E."/>
            <person name="Deus L.M."/>
            <person name="Earl A.S."/>
            <person name="Gibby P.D."/>
            <person name="Hartmann K.A."/>
            <person name="Liu J.E."/>
            <person name="Manci A.M."/>
            <person name="Nielsen D.A."/>
            <person name="Solomon M.B."/>
            <person name="Breakwell D.P."/>
            <person name="Burnett S.H."/>
            <person name="Grose J.H."/>
        </authorList>
    </citation>
    <scope>NUCLEOTIDE SEQUENCE [LARGE SCALE GENOMIC DNA]</scope>
    <source>
        <strain evidence="5 6">2789STDY5608636</strain>
    </source>
</reference>
<evidence type="ECO:0000313" key="4">
    <source>
        <dbReference type="EMBL" id="ANY16050.1"/>
    </source>
</evidence>
<evidence type="ECO:0000313" key="7">
    <source>
        <dbReference type="Proteomes" id="UP000092950"/>
    </source>
</evidence>
<dbReference type="InterPro" id="IPR016155">
    <property type="entry name" value="Mopterin_synth/thiamin_S_b"/>
</dbReference>
<dbReference type="EMBL" id="CYTV01000014">
    <property type="protein sequence ID" value="CUJ09680.1"/>
    <property type="molecule type" value="Genomic_DNA"/>
</dbReference>
<dbReference type="HAMAP" id="MF_00460">
    <property type="entry name" value="UPF0125_RnfH"/>
    <property type="match status" value="1"/>
</dbReference>
<dbReference type="InterPro" id="IPR037021">
    <property type="entry name" value="RnfH_sf"/>
</dbReference>